<name>A0A915ZK56_9GLOM</name>
<proteinExistence type="predicted"/>
<protein>
    <submittedName>
        <fullName evidence="1">Uncharacterized protein</fullName>
    </submittedName>
</protein>
<accession>A0A915ZK56</accession>
<gene>
    <name evidence="1" type="ORF">CHRIB12_LOCUS15738</name>
</gene>
<dbReference type="AlphaFoldDB" id="A0A915ZK56"/>
<sequence length="83" mass="9839">MEHITSTSCTTSCCEESFMDNKPASFPMIINSSSSYRILQRRRNQRQLRHRRRITTNTYALNQLPVQITNDPIVYQFFNGYIF</sequence>
<dbReference type="Proteomes" id="UP000684084">
    <property type="component" value="Unassembled WGS sequence"/>
</dbReference>
<reference evidence="1" key="1">
    <citation type="submission" date="2020-05" db="EMBL/GenBank/DDBJ databases">
        <authorList>
            <person name="Rincon C."/>
            <person name="Sanders R I."/>
            <person name="Robbins C."/>
            <person name="Chaturvedi A."/>
        </authorList>
    </citation>
    <scope>NUCLEOTIDE SEQUENCE</scope>
    <source>
        <strain evidence="1">CHB12</strain>
    </source>
</reference>
<organism evidence="1 2">
    <name type="scientific">Rhizophagus irregularis</name>
    <dbReference type="NCBI Taxonomy" id="588596"/>
    <lineage>
        <taxon>Eukaryota</taxon>
        <taxon>Fungi</taxon>
        <taxon>Fungi incertae sedis</taxon>
        <taxon>Mucoromycota</taxon>
        <taxon>Glomeromycotina</taxon>
        <taxon>Glomeromycetes</taxon>
        <taxon>Glomerales</taxon>
        <taxon>Glomeraceae</taxon>
        <taxon>Rhizophagus</taxon>
    </lineage>
</organism>
<evidence type="ECO:0000313" key="2">
    <source>
        <dbReference type="Proteomes" id="UP000684084"/>
    </source>
</evidence>
<evidence type="ECO:0000313" key="1">
    <source>
        <dbReference type="EMBL" id="CAB5377378.1"/>
    </source>
</evidence>
<dbReference type="EMBL" id="CAGKOT010000037">
    <property type="protein sequence ID" value="CAB5377378.1"/>
    <property type="molecule type" value="Genomic_DNA"/>
</dbReference>
<comment type="caution">
    <text evidence="1">The sequence shown here is derived from an EMBL/GenBank/DDBJ whole genome shotgun (WGS) entry which is preliminary data.</text>
</comment>